<feature type="compositionally biased region" description="Basic and acidic residues" evidence="1">
    <location>
        <begin position="70"/>
        <end position="82"/>
    </location>
</feature>
<name>A0A0B6Z8H0_9EUPU</name>
<evidence type="ECO:0000313" key="2">
    <source>
        <dbReference type="EMBL" id="CEK63975.1"/>
    </source>
</evidence>
<reference evidence="2" key="1">
    <citation type="submission" date="2014-12" db="EMBL/GenBank/DDBJ databases">
        <title>Insight into the proteome of Arion vulgaris.</title>
        <authorList>
            <person name="Aradska J."/>
            <person name="Bulat T."/>
            <person name="Smidak R."/>
            <person name="Sarate P."/>
            <person name="Gangsoo J."/>
            <person name="Sialana F."/>
            <person name="Bilban M."/>
            <person name="Lubec G."/>
        </authorList>
    </citation>
    <scope>NUCLEOTIDE SEQUENCE</scope>
    <source>
        <tissue evidence="2">Skin</tissue>
    </source>
</reference>
<feature type="region of interest" description="Disordered" evidence="1">
    <location>
        <begin position="1"/>
        <end position="107"/>
    </location>
</feature>
<dbReference type="EMBL" id="HACG01017110">
    <property type="protein sequence ID" value="CEK63975.1"/>
    <property type="molecule type" value="Transcribed_RNA"/>
</dbReference>
<dbReference type="AlphaFoldDB" id="A0A0B6Z8H0"/>
<feature type="compositionally biased region" description="Basic and acidic residues" evidence="1">
    <location>
        <begin position="19"/>
        <end position="29"/>
    </location>
</feature>
<evidence type="ECO:0000256" key="1">
    <source>
        <dbReference type="SAM" id="MobiDB-lite"/>
    </source>
</evidence>
<feature type="compositionally biased region" description="Low complexity" evidence="1">
    <location>
        <begin position="30"/>
        <end position="45"/>
    </location>
</feature>
<feature type="non-terminal residue" evidence="2">
    <location>
        <position position="144"/>
    </location>
</feature>
<feature type="compositionally biased region" description="Basic and acidic residues" evidence="1">
    <location>
        <begin position="47"/>
        <end position="59"/>
    </location>
</feature>
<feature type="non-terminal residue" evidence="2">
    <location>
        <position position="1"/>
    </location>
</feature>
<sequence length="144" mass="16135">VRQNHNQAESKQKTLHNHSRNDMITKDNENGSSNSNDGINNIADIHGQIEKDDSIEKNVHSNTSGIGSNKLEHVARKMESKTVRKNCSNDQERDFNENGPHHSSPEEVVMDVSRTIVQDCYVPVKLSAEKSKIAVKQSLYGGRK</sequence>
<proteinExistence type="predicted"/>
<organism evidence="2">
    <name type="scientific">Arion vulgaris</name>
    <dbReference type="NCBI Taxonomy" id="1028688"/>
    <lineage>
        <taxon>Eukaryota</taxon>
        <taxon>Metazoa</taxon>
        <taxon>Spiralia</taxon>
        <taxon>Lophotrochozoa</taxon>
        <taxon>Mollusca</taxon>
        <taxon>Gastropoda</taxon>
        <taxon>Heterobranchia</taxon>
        <taxon>Euthyneura</taxon>
        <taxon>Panpulmonata</taxon>
        <taxon>Eupulmonata</taxon>
        <taxon>Stylommatophora</taxon>
        <taxon>Helicina</taxon>
        <taxon>Arionoidea</taxon>
        <taxon>Arionidae</taxon>
        <taxon>Arion</taxon>
    </lineage>
</organism>
<protein>
    <submittedName>
        <fullName evidence="2">Uncharacterized protein</fullName>
    </submittedName>
</protein>
<feature type="compositionally biased region" description="Basic and acidic residues" evidence="1">
    <location>
        <begin position="90"/>
        <end position="105"/>
    </location>
</feature>
<accession>A0A0B6Z8H0</accession>
<gene>
    <name evidence="2" type="primary">ORF50192</name>
</gene>